<dbReference type="InterPro" id="IPR005225">
    <property type="entry name" value="Small_GTP-bd"/>
</dbReference>
<evidence type="ECO:0000313" key="2">
    <source>
        <dbReference type="EMBL" id="KKN23353.1"/>
    </source>
</evidence>
<name>A0A0F9S1Z2_9ZZZZ</name>
<dbReference type="GO" id="GO:0005525">
    <property type="term" value="F:GTP binding"/>
    <property type="evidence" value="ECO:0007669"/>
    <property type="project" value="InterPro"/>
</dbReference>
<gene>
    <name evidence="2" type="ORF">LCGC14_0905750</name>
</gene>
<dbReference type="Pfam" id="PF00071">
    <property type="entry name" value="Ras"/>
    <property type="match status" value="1"/>
</dbReference>
<comment type="caution">
    <text evidence="2">The sequence shown here is derived from an EMBL/GenBank/DDBJ whole genome shotgun (WGS) entry which is preliminary data.</text>
</comment>
<evidence type="ECO:0008006" key="3">
    <source>
        <dbReference type="Google" id="ProtNLM"/>
    </source>
</evidence>
<dbReference type="NCBIfam" id="TIGR00231">
    <property type="entry name" value="small_GTP"/>
    <property type="match status" value="1"/>
</dbReference>
<dbReference type="PANTHER" id="PTHR47978">
    <property type="match status" value="1"/>
</dbReference>
<dbReference type="EMBL" id="LAZR01002979">
    <property type="protein sequence ID" value="KKN23353.1"/>
    <property type="molecule type" value="Genomic_DNA"/>
</dbReference>
<dbReference type="AlphaFoldDB" id="A0A0F9S1Z2"/>
<dbReference type="PROSITE" id="PS51421">
    <property type="entry name" value="RAS"/>
    <property type="match status" value="1"/>
</dbReference>
<dbReference type="GO" id="GO:0003924">
    <property type="term" value="F:GTPase activity"/>
    <property type="evidence" value="ECO:0007669"/>
    <property type="project" value="InterPro"/>
</dbReference>
<dbReference type="PROSITE" id="PS51417">
    <property type="entry name" value="ARF"/>
    <property type="match status" value="1"/>
</dbReference>
<sequence length="175" mass="19793">MDLKYIVKTVLLGDAGVGKTSLVYRFIENKFRDNYKSTLGVNLMKKDMEVEGYGGVSAQIWDLGGQESFRSLRKLYLEGANGGLVIFDLTDKKSFDKLNDWLESFREARGDQPLLLIGNKSDLKNQLKITEKEASKYAKNNNMDLILTSAKTGQNVEEAFINLNKRILDKISKTK</sequence>
<dbReference type="PROSITE" id="PS51419">
    <property type="entry name" value="RAB"/>
    <property type="match status" value="1"/>
</dbReference>
<dbReference type="InterPro" id="IPR001806">
    <property type="entry name" value="Small_GTPase"/>
</dbReference>
<dbReference type="SMART" id="SM00173">
    <property type="entry name" value="RAS"/>
    <property type="match status" value="1"/>
</dbReference>
<organism evidence="2">
    <name type="scientific">marine sediment metagenome</name>
    <dbReference type="NCBI Taxonomy" id="412755"/>
    <lineage>
        <taxon>unclassified sequences</taxon>
        <taxon>metagenomes</taxon>
        <taxon>ecological metagenomes</taxon>
    </lineage>
</organism>
<dbReference type="CDD" id="cd00154">
    <property type="entry name" value="Rab"/>
    <property type="match status" value="1"/>
</dbReference>
<dbReference type="SMART" id="SM00176">
    <property type="entry name" value="RAN"/>
    <property type="match status" value="1"/>
</dbReference>
<accession>A0A0F9S1Z2</accession>
<dbReference type="InterPro" id="IPR027417">
    <property type="entry name" value="P-loop_NTPase"/>
</dbReference>
<dbReference type="Gene3D" id="3.40.50.300">
    <property type="entry name" value="P-loop containing nucleotide triphosphate hydrolases"/>
    <property type="match status" value="1"/>
</dbReference>
<reference evidence="2" key="1">
    <citation type="journal article" date="2015" name="Nature">
        <title>Complex archaea that bridge the gap between prokaryotes and eukaryotes.</title>
        <authorList>
            <person name="Spang A."/>
            <person name="Saw J.H."/>
            <person name="Jorgensen S.L."/>
            <person name="Zaremba-Niedzwiedzka K."/>
            <person name="Martijn J."/>
            <person name="Lind A.E."/>
            <person name="van Eijk R."/>
            <person name="Schleper C."/>
            <person name="Guy L."/>
            <person name="Ettema T.J."/>
        </authorList>
    </citation>
    <scope>NUCLEOTIDE SEQUENCE</scope>
</reference>
<keyword evidence="1" id="KW-0547">Nucleotide-binding</keyword>
<evidence type="ECO:0000256" key="1">
    <source>
        <dbReference type="ARBA" id="ARBA00022741"/>
    </source>
</evidence>
<proteinExistence type="predicted"/>
<protein>
    <recommendedName>
        <fullName evidence="3">GTP-binding protein</fullName>
    </recommendedName>
</protein>
<dbReference type="PRINTS" id="PR00449">
    <property type="entry name" value="RASTRNSFRMNG"/>
</dbReference>
<dbReference type="SUPFAM" id="SSF52540">
    <property type="entry name" value="P-loop containing nucleoside triphosphate hydrolases"/>
    <property type="match status" value="1"/>
</dbReference>
<dbReference type="FunFam" id="3.40.50.300:FF:002456">
    <property type="entry name" value="Small GTP-binding protein, putative"/>
    <property type="match status" value="1"/>
</dbReference>
<dbReference type="SMART" id="SM00175">
    <property type="entry name" value="RAB"/>
    <property type="match status" value="1"/>
</dbReference>
<dbReference type="SMART" id="SM00174">
    <property type="entry name" value="RHO"/>
    <property type="match status" value="1"/>
</dbReference>